<evidence type="ECO:0000313" key="9">
    <source>
        <dbReference type="Proteomes" id="UP001626550"/>
    </source>
</evidence>
<keyword evidence="9" id="KW-1185">Reference proteome</keyword>
<comment type="similarity">
    <text evidence="1">Belongs to the TALE/MEIS homeobox family.</text>
</comment>
<dbReference type="AlphaFoldDB" id="A0ABD2PL01"/>
<dbReference type="PROSITE" id="PS50071">
    <property type="entry name" value="HOMEOBOX_2"/>
    <property type="match status" value="1"/>
</dbReference>
<dbReference type="GO" id="GO:0003677">
    <property type="term" value="F:DNA binding"/>
    <property type="evidence" value="ECO:0007669"/>
    <property type="project" value="UniProtKB-UniRule"/>
</dbReference>
<dbReference type="Proteomes" id="UP001626550">
    <property type="component" value="Unassembled WGS sequence"/>
</dbReference>
<evidence type="ECO:0000256" key="6">
    <source>
        <dbReference type="SAM" id="MobiDB-lite"/>
    </source>
</evidence>
<dbReference type="InterPro" id="IPR001356">
    <property type="entry name" value="HD"/>
</dbReference>
<evidence type="ECO:0000256" key="4">
    <source>
        <dbReference type="ARBA" id="ARBA00023242"/>
    </source>
</evidence>
<protein>
    <submittedName>
        <fullName evidence="8">Homeobox protein Meis3</fullName>
    </submittedName>
</protein>
<evidence type="ECO:0000259" key="7">
    <source>
        <dbReference type="PROSITE" id="PS50071"/>
    </source>
</evidence>
<keyword evidence="4 5" id="KW-0539">Nucleus</keyword>
<dbReference type="SMART" id="SM00389">
    <property type="entry name" value="HOX"/>
    <property type="match status" value="1"/>
</dbReference>
<feature type="compositionally biased region" description="Polar residues" evidence="6">
    <location>
        <begin position="152"/>
        <end position="175"/>
    </location>
</feature>
<gene>
    <name evidence="8" type="primary">MEIS3</name>
    <name evidence="8" type="ORF">Ciccas_013298</name>
</gene>
<evidence type="ECO:0000256" key="5">
    <source>
        <dbReference type="PROSITE-ProRule" id="PRU00108"/>
    </source>
</evidence>
<accession>A0ABD2PL01</accession>
<keyword evidence="3 5" id="KW-0371">Homeobox</keyword>
<dbReference type="InterPro" id="IPR009057">
    <property type="entry name" value="Homeodomain-like_sf"/>
</dbReference>
<dbReference type="InterPro" id="IPR050224">
    <property type="entry name" value="TALE_homeobox"/>
</dbReference>
<sequence>SASKNVNFDNQLEAEADENISIASSNSTGKRQKKRGIFPKAATNTMRAWLFQHLATLAYRLGQPYASGLSFSQLQRLHSWLLFSPCLCVIRYPSKQVRLTLFLSRLQHPYPSEDQKKQLSKDTGLTILQVNNWFINARRRIVQPMIDQSNRAGGQNMYSSDSSSNGLAPNNSFTEAASAVADEASPTMSNATA</sequence>
<evidence type="ECO:0000256" key="2">
    <source>
        <dbReference type="ARBA" id="ARBA00023125"/>
    </source>
</evidence>
<feature type="region of interest" description="Disordered" evidence="6">
    <location>
        <begin position="152"/>
        <end position="193"/>
    </location>
</feature>
<name>A0ABD2PL01_9PLAT</name>
<evidence type="ECO:0000256" key="1">
    <source>
        <dbReference type="ARBA" id="ARBA00009661"/>
    </source>
</evidence>
<comment type="caution">
    <text evidence="8">The sequence shown here is derived from an EMBL/GenBank/DDBJ whole genome shotgun (WGS) entry which is preliminary data.</text>
</comment>
<dbReference type="GO" id="GO:0005634">
    <property type="term" value="C:nucleus"/>
    <property type="evidence" value="ECO:0007669"/>
    <property type="project" value="UniProtKB-SubCell"/>
</dbReference>
<dbReference type="EMBL" id="JBJKFK010005710">
    <property type="protein sequence ID" value="KAL3308174.1"/>
    <property type="molecule type" value="Genomic_DNA"/>
</dbReference>
<dbReference type="FunFam" id="1.10.10.60:FF:000004">
    <property type="entry name" value="Meis2 homeobox isoform 2c"/>
    <property type="match status" value="1"/>
</dbReference>
<feature type="non-terminal residue" evidence="8">
    <location>
        <position position="193"/>
    </location>
</feature>
<dbReference type="PANTHER" id="PTHR11850">
    <property type="entry name" value="HOMEOBOX PROTEIN TRANSCRIPTION FACTORS"/>
    <property type="match status" value="1"/>
</dbReference>
<evidence type="ECO:0000313" key="8">
    <source>
        <dbReference type="EMBL" id="KAL3308174.1"/>
    </source>
</evidence>
<feature type="domain" description="Homeobox" evidence="7">
    <location>
        <begin position="102"/>
        <end position="144"/>
    </location>
</feature>
<dbReference type="InterPro" id="IPR008422">
    <property type="entry name" value="KN_HD"/>
</dbReference>
<dbReference type="SUPFAM" id="SSF46689">
    <property type="entry name" value="Homeodomain-like"/>
    <property type="match status" value="1"/>
</dbReference>
<reference evidence="8 9" key="1">
    <citation type="submission" date="2024-11" db="EMBL/GenBank/DDBJ databases">
        <title>Adaptive evolution of stress response genes in parasites aligns with host niche diversity.</title>
        <authorList>
            <person name="Hahn C."/>
            <person name="Resl P."/>
        </authorList>
    </citation>
    <scope>NUCLEOTIDE SEQUENCE [LARGE SCALE GENOMIC DNA]</scope>
    <source>
        <strain evidence="8">EGGRZ-B1_66</strain>
        <tissue evidence="8">Body</tissue>
    </source>
</reference>
<proteinExistence type="inferred from homology"/>
<dbReference type="CDD" id="cd00086">
    <property type="entry name" value="homeodomain"/>
    <property type="match status" value="1"/>
</dbReference>
<comment type="subcellular location">
    <subcellularLocation>
        <location evidence="5">Nucleus</location>
    </subcellularLocation>
</comment>
<feature type="non-terminal residue" evidence="8">
    <location>
        <position position="1"/>
    </location>
</feature>
<dbReference type="Gene3D" id="1.10.10.60">
    <property type="entry name" value="Homeodomain-like"/>
    <property type="match status" value="1"/>
</dbReference>
<evidence type="ECO:0000256" key="3">
    <source>
        <dbReference type="ARBA" id="ARBA00023155"/>
    </source>
</evidence>
<keyword evidence="2 5" id="KW-0238">DNA-binding</keyword>
<organism evidence="8 9">
    <name type="scientific">Cichlidogyrus casuarinus</name>
    <dbReference type="NCBI Taxonomy" id="1844966"/>
    <lineage>
        <taxon>Eukaryota</taxon>
        <taxon>Metazoa</taxon>
        <taxon>Spiralia</taxon>
        <taxon>Lophotrochozoa</taxon>
        <taxon>Platyhelminthes</taxon>
        <taxon>Monogenea</taxon>
        <taxon>Monopisthocotylea</taxon>
        <taxon>Dactylogyridea</taxon>
        <taxon>Ancyrocephalidae</taxon>
        <taxon>Cichlidogyrus</taxon>
    </lineage>
</organism>
<dbReference type="Pfam" id="PF05920">
    <property type="entry name" value="Homeobox_KN"/>
    <property type="match status" value="1"/>
</dbReference>
<feature type="DNA-binding region" description="Homeobox" evidence="5">
    <location>
        <begin position="104"/>
        <end position="145"/>
    </location>
</feature>